<dbReference type="GeneID" id="101361395"/>
<reference evidence="10" key="1">
    <citation type="submission" date="2025-08" db="UniProtKB">
        <authorList>
            <consortium name="RefSeq"/>
        </authorList>
    </citation>
    <scope>IDENTIFICATION</scope>
</reference>
<keyword evidence="6" id="KW-0720">Serine protease</keyword>
<dbReference type="PROSITE" id="PS00135">
    <property type="entry name" value="TRYPSIN_SER"/>
    <property type="match status" value="1"/>
</dbReference>
<sequence length="441" mass="47393">MAEPSDRRTAAAEPGDWCETGGELPGLQRCGHPDVKIVGGEESKEGEWPWQVSLRVRRKHICGGSLISDQWVLTAAHCILSRFSYSIKIGDMSIFHKVNTSVVVPVQNIVVHPQFTRIGSVQNDIALLHLLFPVNFTSTIQPICIPEQTFQVAAGTRCWVTGWGRQGEDQSPFSEILQKVDQYIIRYENCNNIMKQTMSTFSDVVRKGMVCGYKAGGRDSCQGDSGGPMVCEYNQTWMQVGIVSWGIGCGRRGTPGIYTEVSAYRNWLGSIDPVEIHTIEGGSEAGARKVPWSGAPVTCLILGCAPKPYTSALPAGKERGDLPGGAWWFFDLLENINQRREVRFDIISGSRQHPGASRQNPPPVGAPPSVEVPGSSGNAGDPSLLSVTPGPGPCSGDSEDSLLCLGNPGGGGGGGGGGGEQRLYFQPPPFTDLLQDVAVRL</sequence>
<dbReference type="FunFam" id="2.40.10.10:FF:000024">
    <property type="entry name" value="Serine protease 53"/>
    <property type="match status" value="1"/>
</dbReference>
<accession>A0A2Y9RCQ6</accession>
<proteinExistence type="predicted"/>
<dbReference type="PANTHER" id="PTHR24253:SF159">
    <property type="entry name" value="SERINE PROTEASE 42"/>
    <property type="match status" value="1"/>
</dbReference>
<organism evidence="9 10">
    <name type="scientific">Trichechus manatus latirostris</name>
    <name type="common">Florida manatee</name>
    <dbReference type="NCBI Taxonomy" id="127582"/>
    <lineage>
        <taxon>Eukaryota</taxon>
        <taxon>Metazoa</taxon>
        <taxon>Chordata</taxon>
        <taxon>Craniata</taxon>
        <taxon>Vertebrata</taxon>
        <taxon>Euteleostomi</taxon>
        <taxon>Mammalia</taxon>
        <taxon>Eutheria</taxon>
        <taxon>Afrotheria</taxon>
        <taxon>Sirenia</taxon>
        <taxon>Trichechidae</taxon>
        <taxon>Trichechus</taxon>
    </lineage>
</organism>
<dbReference type="InterPro" id="IPR001254">
    <property type="entry name" value="Trypsin_dom"/>
</dbReference>
<evidence type="ECO:0000259" key="8">
    <source>
        <dbReference type="PROSITE" id="PS50240"/>
    </source>
</evidence>
<dbReference type="InterPro" id="IPR009003">
    <property type="entry name" value="Peptidase_S1_PA"/>
</dbReference>
<dbReference type="SUPFAM" id="SSF50494">
    <property type="entry name" value="Trypsin-like serine proteases"/>
    <property type="match status" value="1"/>
</dbReference>
<keyword evidence="2" id="KW-0732">Signal</keyword>
<dbReference type="PANTHER" id="PTHR24253">
    <property type="entry name" value="TRANSMEMBRANE PROTEASE SERINE"/>
    <property type="match status" value="1"/>
</dbReference>
<dbReference type="PROSITE" id="PS50240">
    <property type="entry name" value="TRYPSIN_DOM"/>
    <property type="match status" value="1"/>
</dbReference>
<dbReference type="InterPro" id="IPR018114">
    <property type="entry name" value="TRYPSIN_HIS"/>
</dbReference>
<keyword evidence="1 6" id="KW-0645">Protease</keyword>
<evidence type="ECO:0000313" key="9">
    <source>
        <dbReference type="Proteomes" id="UP000248480"/>
    </source>
</evidence>
<evidence type="ECO:0000256" key="1">
    <source>
        <dbReference type="ARBA" id="ARBA00022670"/>
    </source>
</evidence>
<evidence type="ECO:0000256" key="6">
    <source>
        <dbReference type="RuleBase" id="RU363034"/>
    </source>
</evidence>
<dbReference type="GO" id="GO:0004252">
    <property type="term" value="F:serine-type endopeptidase activity"/>
    <property type="evidence" value="ECO:0007669"/>
    <property type="project" value="InterPro"/>
</dbReference>
<evidence type="ECO:0000256" key="4">
    <source>
        <dbReference type="ARBA" id="ARBA00023157"/>
    </source>
</evidence>
<gene>
    <name evidence="10" type="primary">LOC101361395</name>
</gene>
<feature type="region of interest" description="Disordered" evidence="7">
    <location>
        <begin position="1"/>
        <end position="23"/>
    </location>
</feature>
<dbReference type="RefSeq" id="XP_023589318.1">
    <property type="nucleotide sequence ID" value="XM_023733550.1"/>
</dbReference>
<name>A0A2Y9RCQ6_TRIMA</name>
<dbReference type="CDD" id="cd00190">
    <property type="entry name" value="Tryp_SPc"/>
    <property type="match status" value="1"/>
</dbReference>
<dbReference type="InParanoid" id="A0A2Y9RCQ6"/>
<dbReference type="PROSITE" id="PS00134">
    <property type="entry name" value="TRYPSIN_HIS"/>
    <property type="match status" value="1"/>
</dbReference>
<feature type="compositionally biased region" description="Basic and acidic residues" evidence="7">
    <location>
        <begin position="1"/>
        <end position="10"/>
    </location>
</feature>
<dbReference type="InterPro" id="IPR033116">
    <property type="entry name" value="TRYPSIN_SER"/>
</dbReference>
<dbReference type="PRINTS" id="PR00722">
    <property type="entry name" value="CHYMOTRYPSIN"/>
</dbReference>
<dbReference type="InterPro" id="IPR043504">
    <property type="entry name" value="Peptidase_S1_PA_chymotrypsin"/>
</dbReference>
<dbReference type="InterPro" id="IPR001314">
    <property type="entry name" value="Peptidase_S1A"/>
</dbReference>
<dbReference type="OrthoDB" id="10002959at2759"/>
<dbReference type="AlphaFoldDB" id="A0A2Y9RCQ6"/>
<keyword evidence="4" id="KW-1015">Disulfide bond</keyword>
<feature type="region of interest" description="Disordered" evidence="7">
    <location>
        <begin position="350"/>
        <end position="428"/>
    </location>
</feature>
<dbReference type="Pfam" id="PF00089">
    <property type="entry name" value="Trypsin"/>
    <property type="match status" value="1"/>
</dbReference>
<protein>
    <submittedName>
        <fullName evidence="10">Serine protease 42</fullName>
    </submittedName>
</protein>
<keyword evidence="3 6" id="KW-0378">Hydrolase</keyword>
<keyword evidence="5" id="KW-0325">Glycoprotein</keyword>
<dbReference type="STRING" id="127582.A0A2Y9RCQ6"/>
<feature type="domain" description="Peptidase S1" evidence="8">
    <location>
        <begin position="37"/>
        <end position="273"/>
    </location>
</feature>
<feature type="compositionally biased region" description="Gly residues" evidence="7">
    <location>
        <begin position="407"/>
        <end position="420"/>
    </location>
</feature>
<evidence type="ECO:0000313" key="10">
    <source>
        <dbReference type="RefSeq" id="XP_023589318.1"/>
    </source>
</evidence>
<evidence type="ECO:0000256" key="5">
    <source>
        <dbReference type="ARBA" id="ARBA00023180"/>
    </source>
</evidence>
<dbReference type="KEGG" id="tmu:101361395"/>
<keyword evidence="9" id="KW-1185">Reference proteome</keyword>
<dbReference type="Gene3D" id="2.40.10.10">
    <property type="entry name" value="Trypsin-like serine proteases"/>
    <property type="match status" value="1"/>
</dbReference>
<dbReference type="SMART" id="SM00020">
    <property type="entry name" value="Tryp_SPc"/>
    <property type="match status" value="1"/>
</dbReference>
<dbReference type="FunCoup" id="A0A2Y9RCQ6">
    <property type="interactions" value="97"/>
</dbReference>
<evidence type="ECO:0000256" key="3">
    <source>
        <dbReference type="ARBA" id="ARBA00022801"/>
    </source>
</evidence>
<dbReference type="Proteomes" id="UP000248480">
    <property type="component" value="Unplaced"/>
</dbReference>
<evidence type="ECO:0000256" key="7">
    <source>
        <dbReference type="SAM" id="MobiDB-lite"/>
    </source>
</evidence>
<evidence type="ECO:0000256" key="2">
    <source>
        <dbReference type="ARBA" id="ARBA00022729"/>
    </source>
</evidence>
<dbReference type="GO" id="GO:0006508">
    <property type="term" value="P:proteolysis"/>
    <property type="evidence" value="ECO:0007669"/>
    <property type="project" value="UniProtKB-KW"/>
</dbReference>